<evidence type="ECO:0000313" key="15">
    <source>
        <dbReference type="EMBL" id="GGP16139.1"/>
    </source>
</evidence>
<dbReference type="CDD" id="cd16917">
    <property type="entry name" value="HATPase_UhpB-NarQ-NarX-like"/>
    <property type="match status" value="1"/>
</dbReference>
<evidence type="ECO:0000256" key="11">
    <source>
        <dbReference type="ARBA" id="ARBA00023136"/>
    </source>
</evidence>
<evidence type="ECO:0000256" key="7">
    <source>
        <dbReference type="ARBA" id="ARBA00022741"/>
    </source>
</evidence>
<evidence type="ECO:0000259" key="13">
    <source>
        <dbReference type="PROSITE" id="PS50109"/>
    </source>
</evidence>
<keyword evidence="12" id="KW-0812">Transmembrane</keyword>
<dbReference type="PROSITE" id="PS50885">
    <property type="entry name" value="HAMP"/>
    <property type="match status" value="1"/>
</dbReference>
<reference evidence="16" key="1">
    <citation type="journal article" date="2019" name="Int. J. Syst. Evol. Microbiol.">
        <title>The Global Catalogue of Microorganisms (GCM) 10K type strain sequencing project: providing services to taxonomists for standard genome sequencing and annotation.</title>
        <authorList>
            <consortium name="The Broad Institute Genomics Platform"/>
            <consortium name="The Broad Institute Genome Sequencing Center for Infectious Disease"/>
            <person name="Wu L."/>
            <person name="Ma J."/>
        </authorList>
    </citation>
    <scope>NUCLEOTIDE SEQUENCE [LARGE SCALE GENOMIC DNA]</scope>
    <source>
        <strain evidence="16">CGMCC 1.7693</strain>
    </source>
</reference>
<dbReference type="Pfam" id="PF00672">
    <property type="entry name" value="HAMP"/>
    <property type="match status" value="1"/>
</dbReference>
<feature type="domain" description="Histidine kinase" evidence="13">
    <location>
        <begin position="261"/>
        <end position="346"/>
    </location>
</feature>
<evidence type="ECO:0000256" key="8">
    <source>
        <dbReference type="ARBA" id="ARBA00022777"/>
    </source>
</evidence>
<dbReference type="PROSITE" id="PS50109">
    <property type="entry name" value="HIS_KIN"/>
    <property type="match status" value="1"/>
</dbReference>
<dbReference type="SMART" id="SM00304">
    <property type="entry name" value="HAMP"/>
    <property type="match status" value="1"/>
</dbReference>
<evidence type="ECO:0000256" key="1">
    <source>
        <dbReference type="ARBA" id="ARBA00000085"/>
    </source>
</evidence>
<dbReference type="Gene3D" id="3.30.565.10">
    <property type="entry name" value="Histidine kinase-like ATPase, C-terminal domain"/>
    <property type="match status" value="1"/>
</dbReference>
<evidence type="ECO:0000256" key="2">
    <source>
        <dbReference type="ARBA" id="ARBA00004651"/>
    </source>
</evidence>
<evidence type="ECO:0000256" key="6">
    <source>
        <dbReference type="ARBA" id="ARBA00022679"/>
    </source>
</evidence>
<proteinExistence type="predicted"/>
<protein>
    <recommendedName>
        <fullName evidence="3">histidine kinase</fullName>
        <ecNumber evidence="3">2.7.13.3</ecNumber>
    </recommendedName>
</protein>
<keyword evidence="4" id="KW-1003">Cell membrane</keyword>
<dbReference type="InterPro" id="IPR003660">
    <property type="entry name" value="HAMP_dom"/>
</dbReference>
<keyword evidence="11 12" id="KW-0472">Membrane</keyword>
<keyword evidence="7" id="KW-0547">Nucleotide-binding</keyword>
<feature type="transmembrane region" description="Helical" evidence="12">
    <location>
        <begin position="63"/>
        <end position="85"/>
    </location>
</feature>
<keyword evidence="16" id="KW-1185">Reference proteome</keyword>
<evidence type="ECO:0000313" key="16">
    <source>
        <dbReference type="Proteomes" id="UP000641206"/>
    </source>
</evidence>
<dbReference type="InterPro" id="IPR011712">
    <property type="entry name" value="Sig_transdc_His_kin_sub3_dim/P"/>
</dbReference>
<keyword evidence="8" id="KW-0418">Kinase</keyword>
<keyword evidence="10" id="KW-0902">Two-component regulatory system</keyword>
<keyword evidence="9" id="KW-0067">ATP-binding</keyword>
<comment type="subcellular location">
    <subcellularLocation>
        <location evidence="2">Cell membrane</location>
        <topology evidence="2">Multi-pass membrane protein</topology>
    </subcellularLocation>
</comment>
<evidence type="ECO:0000256" key="10">
    <source>
        <dbReference type="ARBA" id="ARBA00023012"/>
    </source>
</evidence>
<evidence type="ECO:0000259" key="14">
    <source>
        <dbReference type="PROSITE" id="PS50885"/>
    </source>
</evidence>
<dbReference type="SUPFAM" id="SSF158472">
    <property type="entry name" value="HAMP domain-like"/>
    <property type="match status" value="1"/>
</dbReference>
<name>A0ABQ2P245_9BACI</name>
<dbReference type="InterPro" id="IPR003594">
    <property type="entry name" value="HATPase_dom"/>
</dbReference>
<dbReference type="Pfam" id="PF02518">
    <property type="entry name" value="HATPase_c"/>
    <property type="match status" value="1"/>
</dbReference>
<accession>A0ABQ2P245</accession>
<organism evidence="15 16">
    <name type="scientific">Oceanobacillus neutriphilus</name>
    <dbReference type="NCBI Taxonomy" id="531815"/>
    <lineage>
        <taxon>Bacteria</taxon>
        <taxon>Bacillati</taxon>
        <taxon>Bacillota</taxon>
        <taxon>Bacilli</taxon>
        <taxon>Bacillales</taxon>
        <taxon>Bacillaceae</taxon>
        <taxon>Oceanobacillus</taxon>
    </lineage>
</organism>
<dbReference type="InterPro" id="IPR005467">
    <property type="entry name" value="His_kinase_dom"/>
</dbReference>
<dbReference type="PANTHER" id="PTHR24421">
    <property type="entry name" value="NITRATE/NITRITE SENSOR PROTEIN NARX-RELATED"/>
    <property type="match status" value="1"/>
</dbReference>
<comment type="catalytic activity">
    <reaction evidence="1">
        <text>ATP + protein L-histidine = ADP + protein N-phospho-L-histidine.</text>
        <dbReference type="EC" id="2.7.13.3"/>
    </reaction>
</comment>
<dbReference type="Proteomes" id="UP000641206">
    <property type="component" value="Unassembled WGS sequence"/>
</dbReference>
<dbReference type="Gene3D" id="1.20.5.1930">
    <property type="match status" value="1"/>
</dbReference>
<keyword evidence="12" id="KW-1133">Transmembrane helix</keyword>
<dbReference type="EMBL" id="BMLW01000018">
    <property type="protein sequence ID" value="GGP16139.1"/>
    <property type="molecule type" value="Genomic_DNA"/>
</dbReference>
<dbReference type="InterPro" id="IPR036890">
    <property type="entry name" value="HATPase_C_sf"/>
</dbReference>
<evidence type="ECO:0000256" key="9">
    <source>
        <dbReference type="ARBA" id="ARBA00022840"/>
    </source>
</evidence>
<evidence type="ECO:0000256" key="12">
    <source>
        <dbReference type="SAM" id="Phobius"/>
    </source>
</evidence>
<dbReference type="Pfam" id="PF07730">
    <property type="entry name" value="HisKA_3"/>
    <property type="match status" value="1"/>
</dbReference>
<evidence type="ECO:0000256" key="4">
    <source>
        <dbReference type="ARBA" id="ARBA00022475"/>
    </source>
</evidence>
<evidence type="ECO:0000256" key="3">
    <source>
        <dbReference type="ARBA" id="ARBA00012438"/>
    </source>
</evidence>
<comment type="caution">
    <text evidence="15">The sequence shown here is derived from an EMBL/GenBank/DDBJ whole genome shotgun (WGS) entry which is preliminary data.</text>
</comment>
<dbReference type="CDD" id="cd06225">
    <property type="entry name" value="HAMP"/>
    <property type="match status" value="1"/>
</dbReference>
<dbReference type="Gene3D" id="6.10.340.10">
    <property type="match status" value="1"/>
</dbReference>
<keyword evidence="6" id="KW-0808">Transferase</keyword>
<dbReference type="SUPFAM" id="SSF55874">
    <property type="entry name" value="ATPase domain of HSP90 chaperone/DNA topoisomerase II/histidine kinase"/>
    <property type="match status" value="1"/>
</dbReference>
<sequence>MQAALALTPSEAHEMKTYRLKKDGIVYIVVPIANEKDVRGTLVVKAEDIVFSPTNFWKGMYRFFSLSTLIFLFGAAIVGITFGIFTSRNLVKRIRNILSSTDEWGLGDFTKLVDDPSKDELGQLARRLNQMALKLRRLFQVQQDFATLEERNRLARELHDSVKQQLFATSIWLNTSRFLIETNVQLSKEHLLKAEKLLHQTRAELSALILELRPVVLEGKDLSHALADYIAMWQEQTAIDAKLKLTGEKQIPPIFEEAYFRIIQEALNNVARHSEASQVNIHLDCDEEVTLIIEDNGLGFDINTEKQRGVGLSSMSERIHTLKGEIDIKSSPGNGVKITVRCNQAEVAVNAGGVNGTNDNKANYDFSR</sequence>
<dbReference type="InterPro" id="IPR050482">
    <property type="entry name" value="Sensor_HK_TwoCompSys"/>
</dbReference>
<gene>
    <name evidence="15" type="ORF">GCM10011346_46920</name>
</gene>
<dbReference type="EC" id="2.7.13.3" evidence="3"/>
<feature type="domain" description="HAMP" evidence="14">
    <location>
        <begin position="88"/>
        <end position="140"/>
    </location>
</feature>
<keyword evidence="5" id="KW-0597">Phosphoprotein</keyword>
<dbReference type="SMART" id="SM00387">
    <property type="entry name" value="HATPase_c"/>
    <property type="match status" value="1"/>
</dbReference>
<evidence type="ECO:0000256" key="5">
    <source>
        <dbReference type="ARBA" id="ARBA00022553"/>
    </source>
</evidence>